<feature type="transmembrane region" description="Helical" evidence="1">
    <location>
        <begin position="38"/>
        <end position="65"/>
    </location>
</feature>
<reference evidence="2 3" key="1">
    <citation type="submission" date="2016-11" db="EMBL/GenBank/DDBJ databases">
        <title>Mixed transmission modes and dynamic genome evolution in an obligate animal-bacterial symbiosis.</title>
        <authorList>
            <person name="Russell S.L."/>
            <person name="Corbett-Detig R.B."/>
            <person name="Cavanaugh C.M."/>
        </authorList>
    </citation>
    <scope>NUCLEOTIDE SEQUENCE [LARGE SCALE GENOMIC DNA]</scope>
    <source>
        <strain evidence="2">Sp-SM6</strain>
    </source>
</reference>
<keyword evidence="1" id="KW-0472">Membrane</keyword>
<feature type="transmembrane region" description="Helical" evidence="1">
    <location>
        <begin position="6"/>
        <end position="26"/>
    </location>
</feature>
<protein>
    <submittedName>
        <fullName evidence="2">Uncharacterized protein</fullName>
    </submittedName>
</protein>
<accession>A0A1T2KZT0</accession>
<evidence type="ECO:0000313" key="2">
    <source>
        <dbReference type="EMBL" id="OOZ38280.1"/>
    </source>
</evidence>
<proteinExistence type="predicted"/>
<evidence type="ECO:0000313" key="3">
    <source>
        <dbReference type="Proteomes" id="UP000190198"/>
    </source>
</evidence>
<sequence>MMIWIYTAMYFITLSIMQIVGFYIYAKMYFRISKKGELLKTLFASIADVFLASVLVSPLLFGLGFVDTFEELFNTDMLYMTCFLILCVVSPIPGVIYFKSIYLKRLRELGCVFKWVL</sequence>
<dbReference type="Proteomes" id="UP000190198">
    <property type="component" value="Unassembled WGS sequence"/>
</dbReference>
<keyword evidence="1" id="KW-0812">Transmembrane</keyword>
<dbReference type="EMBL" id="MPRK01000196">
    <property type="protein sequence ID" value="OOZ38280.1"/>
    <property type="molecule type" value="Genomic_DNA"/>
</dbReference>
<comment type="caution">
    <text evidence="2">The sequence shown here is derived from an EMBL/GenBank/DDBJ whole genome shotgun (WGS) entry which is preliminary data.</text>
</comment>
<feature type="transmembrane region" description="Helical" evidence="1">
    <location>
        <begin position="77"/>
        <end position="98"/>
    </location>
</feature>
<organism evidence="2 3">
    <name type="scientific">Solemya elarraichensis gill symbiont</name>
    <dbReference type="NCBI Taxonomy" id="1918949"/>
    <lineage>
        <taxon>Bacteria</taxon>
        <taxon>Pseudomonadati</taxon>
        <taxon>Pseudomonadota</taxon>
        <taxon>Gammaproteobacteria</taxon>
        <taxon>sulfur-oxidizing symbionts</taxon>
    </lineage>
</organism>
<keyword evidence="1" id="KW-1133">Transmembrane helix</keyword>
<name>A0A1T2KZT0_9GAMM</name>
<evidence type="ECO:0000256" key="1">
    <source>
        <dbReference type="SAM" id="Phobius"/>
    </source>
</evidence>
<dbReference type="AlphaFoldDB" id="A0A1T2KZT0"/>
<keyword evidence="3" id="KW-1185">Reference proteome</keyword>
<gene>
    <name evidence="2" type="ORF">BOW52_08900</name>
</gene>